<dbReference type="OrthoDB" id="9909019at2759"/>
<feature type="region of interest" description="Disordered" evidence="9">
    <location>
        <begin position="294"/>
        <end position="317"/>
    </location>
</feature>
<feature type="transmembrane region" description="Helical" evidence="8">
    <location>
        <begin position="192"/>
        <end position="218"/>
    </location>
</feature>
<organism evidence="11 12">
    <name type="scientific">Lupinus angustifolius</name>
    <name type="common">Narrow-leaved blue lupine</name>
    <dbReference type="NCBI Taxonomy" id="3871"/>
    <lineage>
        <taxon>Eukaryota</taxon>
        <taxon>Viridiplantae</taxon>
        <taxon>Streptophyta</taxon>
        <taxon>Embryophyta</taxon>
        <taxon>Tracheophyta</taxon>
        <taxon>Spermatophyta</taxon>
        <taxon>Magnoliopsida</taxon>
        <taxon>eudicotyledons</taxon>
        <taxon>Gunneridae</taxon>
        <taxon>Pentapetalae</taxon>
        <taxon>rosids</taxon>
        <taxon>fabids</taxon>
        <taxon>Fabales</taxon>
        <taxon>Fabaceae</taxon>
        <taxon>Papilionoideae</taxon>
        <taxon>50 kb inversion clade</taxon>
        <taxon>genistoids sensu lato</taxon>
        <taxon>core genistoids</taxon>
        <taxon>Genisteae</taxon>
        <taxon>Lupinus</taxon>
    </lineage>
</organism>
<evidence type="ECO:0000256" key="9">
    <source>
        <dbReference type="SAM" id="MobiDB-lite"/>
    </source>
</evidence>
<dbReference type="PROSITE" id="PS50216">
    <property type="entry name" value="DHHC"/>
    <property type="match status" value="1"/>
</dbReference>
<accession>A0A4P1QXY0</accession>
<keyword evidence="4 8" id="KW-0812">Transmembrane</keyword>
<feature type="compositionally biased region" description="Polar residues" evidence="9">
    <location>
        <begin position="459"/>
        <end position="470"/>
    </location>
</feature>
<evidence type="ECO:0000256" key="3">
    <source>
        <dbReference type="ARBA" id="ARBA00022679"/>
    </source>
</evidence>
<dbReference type="STRING" id="3871.A0A4P1QXY0"/>
<protein>
    <recommendedName>
        <fullName evidence="8">S-acyltransferase</fullName>
        <ecNumber evidence="8">2.3.1.225</ecNumber>
    </recommendedName>
    <alternativeName>
        <fullName evidence="8">Palmitoyltransferase</fullName>
    </alternativeName>
</protein>
<dbReference type="KEGG" id="lang:109326229"/>
<dbReference type="Pfam" id="PF01529">
    <property type="entry name" value="DHHC"/>
    <property type="match status" value="1"/>
</dbReference>
<evidence type="ECO:0000256" key="1">
    <source>
        <dbReference type="ARBA" id="ARBA00004127"/>
    </source>
</evidence>
<keyword evidence="6 8" id="KW-0472">Membrane</keyword>
<comment type="similarity">
    <text evidence="2 8">Belongs to the DHHC palmitoyltransferase family.</text>
</comment>
<dbReference type="AlphaFoldDB" id="A0A4P1QXY0"/>
<sequence length="653" mass="72015">MSRRHGWQLPFHTFQLLAITAFFFLSIAYYAFLAPFIQNHLFQYLAFALYSILVISVCLLYVRCTAIDPADLGLFGDSDKSSESKNGSKHYQEFAEPKIGLKGEEMSERHNSNWFSKLGCFLCSFLVREDCRSNEDIIAQQQSGESPDNLFCTLCNAEVNKFSKHCRKCDKCVDGFDHHCRWLNNCVGRKNYISFMCLMAVSLVWLMLECGVGIAVLVRCFVDKRGTENQIAEKLGDGFPRVTFVIIVSICTALSFIGTILLGELFFFHMILIRKGITTYEYVLAMRTLSEPSGPSVDGGEQHSLPSSPTSSAATTISGRSSVGMSLQHKGAWCTPPRIFMDHQVLDMQDEIIPHLEPGSLPSTVDPDAIQVPDKGKKINQRPVRISAWKLAKLDSNEAAKAAAKARASSSVLRLIGSESLPYDADHLSSSNVSGRSSPISNEGFQNKNKYDTAGMSRLSPSKSSYPTSQGRKEDIDSCQHSMSNFSSSQVSNLTPSTMQRPGLSRDHFIPMYQQPLGGQSSSSAKESQGNINPIDDNGAHVSMRSNTLPVSENRRPSSVFWDQAAGRFVTSSSRGQGSAQISGTELTYTDRSIFFSSHVVNEHQTTATRNSSTVAGIPDGDPTLRDIQQGRSHRGGQLPVFVPGYSQQNKFT</sequence>
<comment type="subcellular location">
    <subcellularLocation>
        <location evidence="1">Endomembrane system</location>
        <topology evidence="1">Multi-pass membrane protein</topology>
    </subcellularLocation>
</comment>
<feature type="transmembrane region" description="Helical" evidence="8">
    <location>
        <begin position="12"/>
        <end position="32"/>
    </location>
</feature>
<feature type="compositionally biased region" description="Low complexity" evidence="9">
    <location>
        <begin position="304"/>
        <end position="317"/>
    </location>
</feature>
<reference evidence="11 12" key="1">
    <citation type="journal article" date="2017" name="Plant Biotechnol. J.">
        <title>A comprehensive draft genome sequence for lupin (Lupinus angustifolius), an emerging health food: insights into plant-microbe interactions and legume evolution.</title>
        <authorList>
            <person name="Hane J.K."/>
            <person name="Ming Y."/>
            <person name="Kamphuis L.G."/>
            <person name="Nelson M.N."/>
            <person name="Garg G."/>
            <person name="Atkins C.A."/>
            <person name="Bayer P.E."/>
            <person name="Bravo A."/>
            <person name="Bringans S."/>
            <person name="Cannon S."/>
            <person name="Edwards D."/>
            <person name="Foley R."/>
            <person name="Gao L.L."/>
            <person name="Harrison M.J."/>
            <person name="Huang W."/>
            <person name="Hurgobin B."/>
            <person name="Li S."/>
            <person name="Liu C.W."/>
            <person name="McGrath A."/>
            <person name="Morahan G."/>
            <person name="Murray J."/>
            <person name="Weller J."/>
            <person name="Jian J."/>
            <person name="Singh K.B."/>
        </authorList>
    </citation>
    <scope>NUCLEOTIDE SEQUENCE [LARGE SCALE GENOMIC DNA]</scope>
    <source>
        <strain evidence="12">cv. Tanjil</strain>
        <tissue evidence="11">Whole plant</tissue>
    </source>
</reference>
<dbReference type="GO" id="GO:0005783">
    <property type="term" value="C:endoplasmic reticulum"/>
    <property type="evidence" value="ECO:0007669"/>
    <property type="project" value="TreeGrafter"/>
</dbReference>
<gene>
    <name evidence="11" type="ORF">TanjilG_12310</name>
</gene>
<keyword evidence="12" id="KW-1185">Reference proteome</keyword>
<evidence type="ECO:0000256" key="5">
    <source>
        <dbReference type="ARBA" id="ARBA00022989"/>
    </source>
</evidence>
<feature type="transmembrane region" description="Helical" evidence="8">
    <location>
        <begin position="44"/>
        <end position="62"/>
    </location>
</feature>
<feature type="transmembrane region" description="Helical" evidence="8">
    <location>
        <begin position="244"/>
        <end position="268"/>
    </location>
</feature>
<keyword evidence="5 8" id="KW-1133">Transmembrane helix</keyword>
<feature type="domain" description="Palmitoyltransferase DHHC" evidence="10">
    <location>
        <begin position="148"/>
        <end position="283"/>
    </location>
</feature>
<evidence type="ECO:0000256" key="6">
    <source>
        <dbReference type="ARBA" id="ARBA00023136"/>
    </source>
</evidence>
<dbReference type="InterPro" id="IPR039859">
    <property type="entry name" value="PFA4/ZDH16/20/ERF2-like"/>
</dbReference>
<dbReference type="GO" id="GO:0005794">
    <property type="term" value="C:Golgi apparatus"/>
    <property type="evidence" value="ECO:0007669"/>
    <property type="project" value="TreeGrafter"/>
</dbReference>
<keyword evidence="3 8" id="KW-0808">Transferase</keyword>
<comment type="domain">
    <text evidence="8">The DHHC domain is required for palmitoyltransferase activity.</text>
</comment>
<evidence type="ECO:0000259" key="10">
    <source>
        <dbReference type="Pfam" id="PF01529"/>
    </source>
</evidence>
<dbReference type="EMBL" id="CM007374">
    <property type="protein sequence ID" value="OIV97553.1"/>
    <property type="molecule type" value="Genomic_DNA"/>
</dbReference>
<feature type="compositionally biased region" description="Polar residues" evidence="9">
    <location>
        <begin position="517"/>
        <end position="532"/>
    </location>
</feature>
<feature type="region of interest" description="Disordered" evidence="9">
    <location>
        <begin position="424"/>
        <end position="555"/>
    </location>
</feature>
<dbReference type="InterPro" id="IPR001594">
    <property type="entry name" value="Palmitoyltrfase_DHHC"/>
</dbReference>
<name>A0A4P1QXY0_LUPAN</name>
<dbReference type="GO" id="GO:0006612">
    <property type="term" value="P:protein targeting to membrane"/>
    <property type="evidence" value="ECO:0007669"/>
    <property type="project" value="TreeGrafter"/>
</dbReference>
<evidence type="ECO:0000256" key="4">
    <source>
        <dbReference type="ARBA" id="ARBA00022692"/>
    </source>
</evidence>
<dbReference type="Proteomes" id="UP000188354">
    <property type="component" value="Chromosome LG14"/>
</dbReference>
<evidence type="ECO:0000256" key="8">
    <source>
        <dbReference type="RuleBase" id="RU079119"/>
    </source>
</evidence>
<evidence type="ECO:0000256" key="2">
    <source>
        <dbReference type="ARBA" id="ARBA00008574"/>
    </source>
</evidence>
<feature type="compositionally biased region" description="Low complexity" evidence="9">
    <location>
        <begin position="479"/>
        <end position="492"/>
    </location>
</feature>
<dbReference type="PANTHER" id="PTHR22883:SF316">
    <property type="entry name" value="PROTEIN S-ACYLTRANSFERASE 21"/>
    <property type="match status" value="1"/>
</dbReference>
<dbReference type="EC" id="2.3.1.225" evidence="8"/>
<keyword evidence="7 8" id="KW-0012">Acyltransferase</keyword>
<feature type="compositionally biased region" description="Polar residues" evidence="9">
    <location>
        <begin position="428"/>
        <end position="448"/>
    </location>
</feature>
<dbReference type="Gramene" id="OIV97553">
    <property type="protein sequence ID" value="OIV97553"/>
    <property type="gene ID" value="TanjilG_12310"/>
</dbReference>
<dbReference type="PANTHER" id="PTHR22883">
    <property type="entry name" value="ZINC FINGER DHHC DOMAIN CONTAINING PROTEIN"/>
    <property type="match status" value="1"/>
</dbReference>
<dbReference type="GO" id="GO:0019706">
    <property type="term" value="F:protein-cysteine S-palmitoyltransferase activity"/>
    <property type="evidence" value="ECO:0007669"/>
    <property type="project" value="UniProtKB-EC"/>
</dbReference>
<proteinExistence type="inferred from homology"/>
<comment type="catalytic activity">
    <reaction evidence="8">
        <text>L-cysteinyl-[protein] + hexadecanoyl-CoA = S-hexadecanoyl-L-cysteinyl-[protein] + CoA</text>
        <dbReference type="Rhea" id="RHEA:36683"/>
        <dbReference type="Rhea" id="RHEA-COMP:10131"/>
        <dbReference type="Rhea" id="RHEA-COMP:11032"/>
        <dbReference type="ChEBI" id="CHEBI:29950"/>
        <dbReference type="ChEBI" id="CHEBI:57287"/>
        <dbReference type="ChEBI" id="CHEBI:57379"/>
        <dbReference type="ChEBI" id="CHEBI:74151"/>
        <dbReference type="EC" id="2.3.1.225"/>
    </reaction>
</comment>
<evidence type="ECO:0000256" key="7">
    <source>
        <dbReference type="ARBA" id="ARBA00023315"/>
    </source>
</evidence>
<evidence type="ECO:0000313" key="12">
    <source>
        <dbReference type="Proteomes" id="UP000188354"/>
    </source>
</evidence>
<evidence type="ECO:0000313" key="11">
    <source>
        <dbReference type="EMBL" id="OIV97553.1"/>
    </source>
</evidence>